<gene>
    <name evidence="1" type="ORF">GCM10009665_24090</name>
</gene>
<sequence>MEQLEQGEERMDPEIAALATSAGGTVVTLMATEAWQRTRDGLVALWRRAEPERAEAVGGELDIARDDLARARQGGDLRSEHEVLAQWQDRLRHLLAAQPAIAEELRLLLESVTAAPGTAASPVVRLRAEASGHGRVYQAGRDQHITEK</sequence>
<proteinExistence type="predicted"/>
<name>A0ABP4GQK8_9ACTN</name>
<protein>
    <submittedName>
        <fullName evidence="1">Uncharacterized protein</fullName>
    </submittedName>
</protein>
<comment type="caution">
    <text evidence="1">The sequence shown here is derived from an EMBL/GenBank/DDBJ whole genome shotgun (WGS) entry which is preliminary data.</text>
</comment>
<dbReference type="RefSeq" id="WP_344441380.1">
    <property type="nucleotide sequence ID" value="NZ_BAAALF010000032.1"/>
</dbReference>
<evidence type="ECO:0000313" key="1">
    <source>
        <dbReference type="EMBL" id="GAA1232985.1"/>
    </source>
</evidence>
<evidence type="ECO:0000313" key="2">
    <source>
        <dbReference type="Proteomes" id="UP001500037"/>
    </source>
</evidence>
<organism evidence="1 2">
    <name type="scientific">Kitasatospora nipponensis</name>
    <dbReference type="NCBI Taxonomy" id="258049"/>
    <lineage>
        <taxon>Bacteria</taxon>
        <taxon>Bacillati</taxon>
        <taxon>Actinomycetota</taxon>
        <taxon>Actinomycetes</taxon>
        <taxon>Kitasatosporales</taxon>
        <taxon>Streptomycetaceae</taxon>
        <taxon>Kitasatospora</taxon>
    </lineage>
</organism>
<keyword evidence="2" id="KW-1185">Reference proteome</keyword>
<dbReference type="EMBL" id="BAAALF010000032">
    <property type="protein sequence ID" value="GAA1232985.1"/>
    <property type="molecule type" value="Genomic_DNA"/>
</dbReference>
<accession>A0ABP4GQK8</accession>
<dbReference type="Proteomes" id="UP001500037">
    <property type="component" value="Unassembled WGS sequence"/>
</dbReference>
<reference evidence="2" key="1">
    <citation type="journal article" date="2019" name="Int. J. Syst. Evol. Microbiol.">
        <title>The Global Catalogue of Microorganisms (GCM) 10K type strain sequencing project: providing services to taxonomists for standard genome sequencing and annotation.</title>
        <authorList>
            <consortium name="The Broad Institute Genomics Platform"/>
            <consortium name="The Broad Institute Genome Sequencing Center for Infectious Disease"/>
            <person name="Wu L."/>
            <person name="Ma J."/>
        </authorList>
    </citation>
    <scope>NUCLEOTIDE SEQUENCE [LARGE SCALE GENOMIC DNA]</scope>
    <source>
        <strain evidence="2">JCM 13004</strain>
    </source>
</reference>